<organism evidence="1">
    <name type="scientific">marine metagenome</name>
    <dbReference type="NCBI Taxonomy" id="408172"/>
    <lineage>
        <taxon>unclassified sequences</taxon>
        <taxon>metagenomes</taxon>
        <taxon>ecological metagenomes</taxon>
    </lineage>
</organism>
<accession>A0A381SVA3</accession>
<evidence type="ECO:0000313" key="1">
    <source>
        <dbReference type="EMBL" id="SVA07231.1"/>
    </source>
</evidence>
<sequence>MDQPSVLEDPKYSYLVNVQPLFFRLWKKLFDIYCRFVFLWYTPLKIKGQNNLPDSSYIFSCNHNSHMDVAILSV</sequence>
<proteinExistence type="predicted"/>
<reference evidence="1" key="1">
    <citation type="submission" date="2018-05" db="EMBL/GenBank/DDBJ databases">
        <authorList>
            <person name="Lanie J.A."/>
            <person name="Ng W.-L."/>
            <person name="Kazmierczak K.M."/>
            <person name="Andrzejewski T.M."/>
            <person name="Davidsen T.M."/>
            <person name="Wayne K.J."/>
            <person name="Tettelin H."/>
            <person name="Glass J.I."/>
            <person name="Rusch D."/>
            <person name="Podicherti R."/>
            <person name="Tsui H.-C.T."/>
            <person name="Winkler M.E."/>
        </authorList>
    </citation>
    <scope>NUCLEOTIDE SEQUENCE</scope>
</reference>
<protein>
    <recommendedName>
        <fullName evidence="2">Phospholipid/glycerol acyltransferase domain-containing protein</fullName>
    </recommendedName>
</protein>
<dbReference type="AlphaFoldDB" id="A0A381SVA3"/>
<gene>
    <name evidence="1" type="ORF">METZ01_LOCUS60085</name>
</gene>
<dbReference type="SUPFAM" id="SSF69593">
    <property type="entry name" value="Glycerol-3-phosphate (1)-acyltransferase"/>
    <property type="match status" value="1"/>
</dbReference>
<name>A0A381SVA3_9ZZZZ</name>
<dbReference type="EMBL" id="UINC01003541">
    <property type="protein sequence ID" value="SVA07231.1"/>
    <property type="molecule type" value="Genomic_DNA"/>
</dbReference>
<evidence type="ECO:0008006" key="2">
    <source>
        <dbReference type="Google" id="ProtNLM"/>
    </source>
</evidence>
<feature type="non-terminal residue" evidence="1">
    <location>
        <position position="74"/>
    </location>
</feature>